<organism evidence="2 3">
    <name type="scientific">Lactiplantibacillus fabifermentans DSM 21115</name>
    <dbReference type="NCBI Taxonomy" id="1413187"/>
    <lineage>
        <taxon>Bacteria</taxon>
        <taxon>Bacillati</taxon>
        <taxon>Bacillota</taxon>
        <taxon>Bacilli</taxon>
        <taxon>Lactobacillales</taxon>
        <taxon>Lactobacillaceae</taxon>
        <taxon>Lactiplantibacillus</taxon>
    </lineage>
</organism>
<protein>
    <submittedName>
        <fullName evidence="2">Tail fiber</fullName>
    </submittedName>
</protein>
<keyword evidence="3" id="KW-1185">Reference proteome</keyword>
<dbReference type="PROSITE" id="PS51688">
    <property type="entry name" value="ICA"/>
    <property type="match status" value="1"/>
</dbReference>
<gene>
    <name evidence="2" type="ORF">DY78_GL002661</name>
</gene>
<accession>A0A0R2NQV8</accession>
<dbReference type="EMBL" id="AYGX02000053">
    <property type="protein sequence ID" value="KRO28079.1"/>
    <property type="molecule type" value="Genomic_DNA"/>
</dbReference>
<feature type="domain" description="Peptidase S74" evidence="1">
    <location>
        <begin position="545"/>
        <end position="644"/>
    </location>
</feature>
<dbReference type="RefSeq" id="WP_024624366.1">
    <property type="nucleotide sequence ID" value="NZ_AYGX02000053.1"/>
</dbReference>
<proteinExistence type="predicted"/>
<name>A0A0R2NQV8_9LACO</name>
<sequence>MATLGTVSVSITDASTTAETAQATADTASAGVTSLNTSSIMSVIEKQQLEYSLTVATIQYTAIVTTAKSSSISTTALTTAYNAMNTYESSLLADLTTASTVDRDNLTTLQSTYNTAYSNVQTLINDSFSSSISEAAASAATASTAASTASAAANSAGVVGSSASSTASVASAAASQASADYTTLSTGVSDGSLIHITTKTTIDEAVIGTAELADAAITNAKIGSVSASKLTAGTIDFSTITGTNINATNITTGTLDVARLNVGSLSALSADLGTVTSGTIKGNTITGGTISGATVSGNTITGGTISGTAITGTVINGGTINSGVINSGTKSTSSYNTSGYYPLTINASGVYTSTMFDSSVGLQAAINQASLTTSVRYFTASSDGTYYANEASLSNGQLTLTDGYTAASDNTFSSGITATGSVDLSSVYGINLYGNTQTITFNGLLSDTNKGITFTAYGNIKGNANQGTWILEDNNSSTTASFGIDTSTSNPITFNRELWVSNMGLGIAHQVRSKDGGGIYFTDDSSNRVDTYHKNIYYSGSSSKSLLSEKTNVTAADVNYWSNLAMSVDLATYNYDTDDYTDPLRLSGIIDDVNATKEWTLPEAFYARDEDGNIVGIDNGVLLNAVLALSQEQAKQIDELNTNVLAMEAKING</sequence>
<dbReference type="InterPro" id="IPR030392">
    <property type="entry name" value="S74_ICA"/>
</dbReference>
<reference evidence="2 3" key="1">
    <citation type="journal article" date="2015" name="Genome Announc.">
        <title>Expanding the biotechnology potential of lactobacilli through comparative genomics of 213 strains and associated genera.</title>
        <authorList>
            <person name="Sun Z."/>
            <person name="Harris H.M."/>
            <person name="McCann A."/>
            <person name="Guo C."/>
            <person name="Argimon S."/>
            <person name="Zhang W."/>
            <person name="Yang X."/>
            <person name="Jeffery I.B."/>
            <person name="Cooney J.C."/>
            <person name="Kagawa T.F."/>
            <person name="Liu W."/>
            <person name="Song Y."/>
            <person name="Salvetti E."/>
            <person name="Wrobel A."/>
            <person name="Rasinkangas P."/>
            <person name="Parkhill J."/>
            <person name="Rea M.C."/>
            <person name="O'Sullivan O."/>
            <person name="Ritari J."/>
            <person name="Douillard F.P."/>
            <person name="Paul Ross R."/>
            <person name="Yang R."/>
            <person name="Briner A.E."/>
            <person name="Felis G.E."/>
            <person name="de Vos W.M."/>
            <person name="Barrangou R."/>
            <person name="Klaenhammer T.R."/>
            <person name="Caufield P.W."/>
            <person name="Cui Y."/>
            <person name="Zhang H."/>
            <person name="O'Toole P.W."/>
        </authorList>
    </citation>
    <scope>NUCLEOTIDE SEQUENCE [LARGE SCALE GENOMIC DNA]</scope>
    <source>
        <strain evidence="2 3">DSM 21115</strain>
    </source>
</reference>
<evidence type="ECO:0000313" key="2">
    <source>
        <dbReference type="EMBL" id="KRO28079.1"/>
    </source>
</evidence>
<evidence type="ECO:0000313" key="3">
    <source>
        <dbReference type="Proteomes" id="UP000050920"/>
    </source>
</evidence>
<evidence type="ECO:0000259" key="1">
    <source>
        <dbReference type="PROSITE" id="PS51688"/>
    </source>
</evidence>
<dbReference type="Proteomes" id="UP000050920">
    <property type="component" value="Unassembled WGS sequence"/>
</dbReference>
<comment type="caution">
    <text evidence="2">The sequence shown here is derived from an EMBL/GenBank/DDBJ whole genome shotgun (WGS) entry which is preliminary data.</text>
</comment>
<dbReference type="AlphaFoldDB" id="A0A0R2NQV8"/>